<organism evidence="2 3">
    <name type="scientific">Micromonospora cathayae</name>
    <dbReference type="NCBI Taxonomy" id="3028804"/>
    <lineage>
        <taxon>Bacteria</taxon>
        <taxon>Bacillati</taxon>
        <taxon>Actinomycetota</taxon>
        <taxon>Actinomycetes</taxon>
        <taxon>Micromonosporales</taxon>
        <taxon>Micromonosporaceae</taxon>
        <taxon>Micromonospora</taxon>
    </lineage>
</organism>
<evidence type="ECO:0000256" key="1">
    <source>
        <dbReference type="SAM" id="MobiDB-lite"/>
    </source>
</evidence>
<proteinExistence type="predicted"/>
<evidence type="ECO:0000313" key="3">
    <source>
        <dbReference type="Proteomes" id="UP001219605"/>
    </source>
</evidence>
<feature type="region of interest" description="Disordered" evidence="1">
    <location>
        <begin position="171"/>
        <end position="191"/>
    </location>
</feature>
<dbReference type="RefSeq" id="WP_275031771.1">
    <property type="nucleotide sequence ID" value="NZ_CP118615.1"/>
</dbReference>
<evidence type="ECO:0000313" key="2">
    <source>
        <dbReference type="EMBL" id="WDZ85075.1"/>
    </source>
</evidence>
<dbReference type="Proteomes" id="UP001219605">
    <property type="component" value="Chromosome"/>
</dbReference>
<dbReference type="EMBL" id="CP118615">
    <property type="protein sequence ID" value="WDZ85075.1"/>
    <property type="molecule type" value="Genomic_DNA"/>
</dbReference>
<dbReference type="NCBIfam" id="NF038070">
    <property type="entry name" value="LmbU_fam_TF"/>
    <property type="match status" value="1"/>
</dbReference>
<reference evidence="2 3" key="1">
    <citation type="submission" date="2023-02" db="EMBL/GenBank/DDBJ databases">
        <authorList>
            <person name="Mo P."/>
        </authorList>
    </citation>
    <scope>NUCLEOTIDE SEQUENCE [LARGE SCALE GENOMIC DNA]</scope>
    <source>
        <strain evidence="2 3">HUAS 3</strain>
    </source>
</reference>
<accession>A0ABY7ZQ42</accession>
<dbReference type="InterPro" id="IPR049735">
    <property type="entry name" value="NovE/LmbU-like"/>
</dbReference>
<gene>
    <name evidence="2" type="ORF">PVK37_00945</name>
</gene>
<name>A0ABY7ZQ42_9ACTN</name>
<keyword evidence="3" id="KW-1185">Reference proteome</keyword>
<protein>
    <submittedName>
        <fullName evidence="2">LmbU family transcriptional regulator</fullName>
    </submittedName>
</protein>
<sequence>MPEEGMPTDRSLSASIPPAARSVRHALALHPKHPAGRGANLGLDSVVVPQPTSLHIPASVPYSTWDRIGGQLSLIVRSSAWWLGDWLLYGERMYPDRYAAAIERTSLDYQTLRNYAWVARRFEPHRRWAQLSFSHHAEVATLSKAEQDLWLQRAAEGKWSKNTLRRELRKRADRVDPPPPGEEWVRNDEGGSRVASSTVRKRLPLILSVDPASDRFERWQRAAARTNRTLEEWIMSILDDASDDLPAG</sequence>